<evidence type="ECO:0000259" key="1">
    <source>
        <dbReference type="Pfam" id="PF07475"/>
    </source>
</evidence>
<evidence type="ECO:0000313" key="2">
    <source>
        <dbReference type="EMBL" id="TPG14600.1"/>
    </source>
</evidence>
<dbReference type="OrthoDB" id="8326226at2"/>
<gene>
    <name evidence="2" type="ORF">EAH84_03675</name>
</gene>
<dbReference type="SUPFAM" id="SSF53795">
    <property type="entry name" value="PEP carboxykinase-like"/>
    <property type="match status" value="1"/>
</dbReference>
<feature type="domain" description="HPr kinase/phosphorylase C-terminal" evidence="1">
    <location>
        <begin position="3"/>
        <end position="83"/>
    </location>
</feature>
<dbReference type="Gene3D" id="3.40.50.300">
    <property type="entry name" value="P-loop containing nucleotide triphosphate hydrolases"/>
    <property type="match status" value="1"/>
</dbReference>
<dbReference type="Pfam" id="PF07475">
    <property type="entry name" value="Hpr_kinase_C"/>
    <property type="match status" value="1"/>
</dbReference>
<dbReference type="InterPro" id="IPR027417">
    <property type="entry name" value="P-loop_NTPase"/>
</dbReference>
<dbReference type="GO" id="GO:0005524">
    <property type="term" value="F:ATP binding"/>
    <property type="evidence" value="ECO:0007669"/>
    <property type="project" value="InterPro"/>
</dbReference>
<keyword evidence="3" id="KW-1185">Reference proteome</keyword>
<dbReference type="InterPro" id="IPR011104">
    <property type="entry name" value="Hpr_kin/Pase_C"/>
</dbReference>
<sequence>MSSESLHATSVAIDGQAVVIEGPSGSGKSDLALRLIDRGAALISDDITLIVRVGGVLRVRTPDSIPAAVRARMEVRGVGIVAVPYADDVPLALVVRLDHDVPRMPERRARLIAGVEAREVLVDPRPASAPILVELALRQPEATPG</sequence>
<dbReference type="AlphaFoldDB" id="A0A502CPY4"/>
<accession>A0A502CPY4</accession>
<dbReference type="GO" id="GO:0000155">
    <property type="term" value="F:phosphorelay sensor kinase activity"/>
    <property type="evidence" value="ECO:0007669"/>
    <property type="project" value="InterPro"/>
</dbReference>
<dbReference type="EMBL" id="RCZK01000002">
    <property type="protein sequence ID" value="TPG14600.1"/>
    <property type="molecule type" value="Genomic_DNA"/>
</dbReference>
<proteinExistence type="predicted"/>
<evidence type="ECO:0000313" key="3">
    <source>
        <dbReference type="Proteomes" id="UP000318413"/>
    </source>
</evidence>
<name>A0A502CPY4_9SPHN</name>
<comment type="caution">
    <text evidence="2">The sequence shown here is derived from an EMBL/GenBank/DDBJ whole genome shotgun (WGS) entry which is preliminary data.</text>
</comment>
<dbReference type="Proteomes" id="UP000318413">
    <property type="component" value="Unassembled WGS sequence"/>
</dbReference>
<reference evidence="2 3" key="1">
    <citation type="journal article" date="2019" name="Environ. Microbiol.">
        <title>Species interactions and distinct microbial communities in high Arctic permafrost affected cryosols are associated with the CH4 and CO2 gas fluxes.</title>
        <authorList>
            <person name="Altshuler I."/>
            <person name="Hamel J."/>
            <person name="Turney S."/>
            <person name="Magnuson E."/>
            <person name="Levesque R."/>
            <person name="Greer C."/>
            <person name="Whyte L.G."/>
        </authorList>
    </citation>
    <scope>NUCLEOTIDE SEQUENCE [LARGE SCALE GENOMIC DNA]</scope>
    <source>
        <strain evidence="2 3">S5.1</strain>
    </source>
</reference>
<protein>
    <submittedName>
        <fullName evidence="2">Aldolase</fullName>
    </submittedName>
</protein>
<dbReference type="GO" id="GO:0006109">
    <property type="term" value="P:regulation of carbohydrate metabolic process"/>
    <property type="evidence" value="ECO:0007669"/>
    <property type="project" value="InterPro"/>
</dbReference>
<organism evidence="2 3">
    <name type="scientific">Sphingomonas oligophenolica</name>
    <dbReference type="NCBI Taxonomy" id="301154"/>
    <lineage>
        <taxon>Bacteria</taxon>
        <taxon>Pseudomonadati</taxon>
        <taxon>Pseudomonadota</taxon>
        <taxon>Alphaproteobacteria</taxon>
        <taxon>Sphingomonadales</taxon>
        <taxon>Sphingomonadaceae</taxon>
        <taxon>Sphingomonas</taxon>
    </lineage>
</organism>